<comment type="cofactor">
    <cofactor evidence="1">
        <name>a divalent metal cation</name>
        <dbReference type="ChEBI" id="CHEBI:60240"/>
    </cofactor>
</comment>
<name>A0A1B0GQ15_PHLPP</name>
<keyword evidence="2" id="KW-0479">Metal-binding</keyword>
<dbReference type="PANTHER" id="PTHR21579:SF20">
    <property type="entry name" value="PROTEIN TINCAR"/>
    <property type="match status" value="1"/>
</dbReference>
<dbReference type="Proteomes" id="UP000092462">
    <property type="component" value="Unassembled WGS sequence"/>
</dbReference>
<dbReference type="InterPro" id="IPR027806">
    <property type="entry name" value="HARBI1_dom"/>
</dbReference>
<dbReference type="InterPro" id="IPR053291">
    <property type="entry name" value="Ommatidial_diff-associated"/>
</dbReference>
<dbReference type="EMBL" id="AJVK01067065">
    <property type="status" value="NOT_ANNOTATED_CDS"/>
    <property type="molecule type" value="Genomic_DNA"/>
</dbReference>
<organism evidence="3 4">
    <name type="scientific">Phlebotomus papatasi</name>
    <name type="common">Sandfly</name>
    <dbReference type="NCBI Taxonomy" id="29031"/>
    <lineage>
        <taxon>Eukaryota</taxon>
        <taxon>Metazoa</taxon>
        <taxon>Ecdysozoa</taxon>
        <taxon>Arthropoda</taxon>
        <taxon>Hexapoda</taxon>
        <taxon>Insecta</taxon>
        <taxon>Pterygota</taxon>
        <taxon>Neoptera</taxon>
        <taxon>Endopterygota</taxon>
        <taxon>Diptera</taxon>
        <taxon>Nematocera</taxon>
        <taxon>Psychodoidea</taxon>
        <taxon>Psychodidae</taxon>
        <taxon>Phlebotomus</taxon>
        <taxon>Phlebotomus</taxon>
    </lineage>
</organism>
<dbReference type="VEuPathDB" id="VectorBase:PPAPM1_000794"/>
<dbReference type="VEuPathDB" id="VectorBase:PPAI008728"/>
<evidence type="ECO:0000313" key="3">
    <source>
        <dbReference type="EnsemblMetazoa" id="PPAI008728-PA"/>
    </source>
</evidence>
<protein>
    <submittedName>
        <fullName evidence="3">Uncharacterized protein</fullName>
    </submittedName>
</protein>
<evidence type="ECO:0000256" key="2">
    <source>
        <dbReference type="ARBA" id="ARBA00022723"/>
    </source>
</evidence>
<evidence type="ECO:0000256" key="1">
    <source>
        <dbReference type="ARBA" id="ARBA00001968"/>
    </source>
</evidence>
<dbReference type="PANTHER" id="PTHR21579">
    <property type="entry name" value="PROTEIN TINCAR"/>
    <property type="match status" value="1"/>
</dbReference>
<sequence>MLWLTLTAKRRWAFKLPPLERHGATKGATEPLLMASHRGGSVMAGAPGQSLLAGNGNATNGGEETIYWPKLTPSSPKLKVTFNEVPSTSPPQNLGGEHDGKRNKGRGTAVCVAPLAGEADDGDYATLRGPTGDLLHLSDLTAHCDMTDDNTSEEGKAGKINFPKSSPIIPGGENIPYFFVGDEAFGLREWCQVPYAGRFLGQDYQNFNMRLSRARRVIENAFGILSARWRIFHRTICAAPETVDSMILATVTLHNLLCTSNKHNYAPPKYTDREQNGRLIEGEWREEVRGSILQDIPANIHIGSHNYTRNASRIRDYLKDYVKDNRI</sequence>
<dbReference type="GO" id="GO:0046872">
    <property type="term" value="F:metal ion binding"/>
    <property type="evidence" value="ECO:0007669"/>
    <property type="project" value="UniProtKB-KW"/>
</dbReference>
<keyword evidence="4" id="KW-1185">Reference proteome</keyword>
<proteinExistence type="predicted"/>
<evidence type="ECO:0000313" key="4">
    <source>
        <dbReference type="Proteomes" id="UP000092462"/>
    </source>
</evidence>
<reference evidence="3" key="1">
    <citation type="submission" date="2022-08" db="UniProtKB">
        <authorList>
            <consortium name="EnsemblMetazoa"/>
        </authorList>
    </citation>
    <scope>IDENTIFICATION</scope>
    <source>
        <strain evidence="3">Israel</strain>
    </source>
</reference>
<dbReference type="EnsemblMetazoa" id="PPAI008728-RA">
    <property type="protein sequence ID" value="PPAI008728-PA"/>
    <property type="gene ID" value="PPAI008728"/>
</dbReference>
<dbReference type="AlphaFoldDB" id="A0A1B0GQ15"/>
<dbReference type="Pfam" id="PF13359">
    <property type="entry name" value="DDE_Tnp_4"/>
    <property type="match status" value="1"/>
</dbReference>
<accession>A0A1B0GQ15</accession>